<accession>A0A1Q9CZX7</accession>
<protein>
    <submittedName>
        <fullName evidence="1">Uncharacterized protein</fullName>
    </submittedName>
</protein>
<dbReference type="InterPro" id="IPR016031">
    <property type="entry name" value="Trp_RNA-bd_attenuator-like_dom"/>
</dbReference>
<dbReference type="SUPFAM" id="SSF51219">
    <property type="entry name" value="TRAP-like"/>
    <property type="match status" value="1"/>
</dbReference>
<reference evidence="1 2" key="1">
    <citation type="submission" date="2016-02" db="EMBL/GenBank/DDBJ databases">
        <title>Genome analysis of coral dinoflagellate symbionts highlights evolutionary adaptations to a symbiotic lifestyle.</title>
        <authorList>
            <person name="Aranda M."/>
            <person name="Li Y."/>
            <person name="Liew Y.J."/>
            <person name="Baumgarten S."/>
            <person name="Simakov O."/>
            <person name="Wilson M."/>
            <person name="Piel J."/>
            <person name="Ashoor H."/>
            <person name="Bougouffa S."/>
            <person name="Bajic V.B."/>
            <person name="Ryu T."/>
            <person name="Ravasi T."/>
            <person name="Bayer T."/>
            <person name="Micklem G."/>
            <person name="Kim H."/>
            <person name="Bhak J."/>
            <person name="Lajeunesse T.C."/>
            <person name="Voolstra C.R."/>
        </authorList>
    </citation>
    <scope>NUCLEOTIDE SEQUENCE [LARGE SCALE GENOMIC DNA]</scope>
    <source>
        <strain evidence="1 2">CCMP2467</strain>
    </source>
</reference>
<keyword evidence="2" id="KW-1185">Reference proteome</keyword>
<dbReference type="Proteomes" id="UP000186817">
    <property type="component" value="Unassembled WGS sequence"/>
</dbReference>
<dbReference type="Pfam" id="PF01987">
    <property type="entry name" value="AIM24"/>
    <property type="match status" value="1"/>
</dbReference>
<dbReference type="Gene3D" id="3.60.160.10">
    <property type="entry name" value="Mitochondrial biogenesis AIM24"/>
    <property type="match status" value="1"/>
</dbReference>
<dbReference type="InterPro" id="IPR002838">
    <property type="entry name" value="AIM24"/>
</dbReference>
<dbReference type="InterPro" id="IPR036983">
    <property type="entry name" value="AIM24_sf"/>
</dbReference>
<organism evidence="1 2">
    <name type="scientific">Symbiodinium microadriaticum</name>
    <name type="common">Dinoflagellate</name>
    <name type="synonym">Zooxanthella microadriatica</name>
    <dbReference type="NCBI Taxonomy" id="2951"/>
    <lineage>
        <taxon>Eukaryota</taxon>
        <taxon>Sar</taxon>
        <taxon>Alveolata</taxon>
        <taxon>Dinophyceae</taxon>
        <taxon>Suessiales</taxon>
        <taxon>Symbiodiniaceae</taxon>
        <taxon>Symbiodinium</taxon>
    </lineage>
</organism>
<dbReference type="AlphaFoldDB" id="A0A1Q9CZX7"/>
<name>A0A1Q9CZX7_SYMMI</name>
<gene>
    <name evidence="1" type="ORF">AK812_SmicGene30212</name>
</gene>
<sequence>MKSSICILLDHYNIVNSFQQGLANVEQIIIYDTDHVGESDGDEDGRHAVTWRRRAWLRLLCDLCVNLCKCKPYPMRGQKREWPMHFPGASASALRVRLQGTAAVKAESDALVSKTDNVEVRASLGGGGLGGLLGGAARSLLTNESFFLQTLQCKGGSGEVLVAPEDQGDIAIVQLPGPNISAVLVTSGAFLCAETGVDVNTRVQGASQAASALVFDTIYNLVNADR</sequence>
<evidence type="ECO:0000313" key="2">
    <source>
        <dbReference type="Proteomes" id="UP000186817"/>
    </source>
</evidence>
<comment type="caution">
    <text evidence="1">The sequence shown here is derived from an EMBL/GenBank/DDBJ whole genome shotgun (WGS) entry which is preliminary data.</text>
</comment>
<dbReference type="OrthoDB" id="406069at2759"/>
<dbReference type="EMBL" id="LSRX01000813">
    <property type="protein sequence ID" value="OLP88460.1"/>
    <property type="molecule type" value="Genomic_DNA"/>
</dbReference>
<proteinExistence type="predicted"/>
<evidence type="ECO:0000313" key="1">
    <source>
        <dbReference type="EMBL" id="OLP88460.1"/>
    </source>
</evidence>